<comment type="caution">
    <text evidence="1">The sequence shown here is derived from an EMBL/GenBank/DDBJ whole genome shotgun (WGS) entry which is preliminary data.</text>
</comment>
<accession>A0A6G0TS21</accession>
<evidence type="ECO:0000313" key="1">
    <source>
        <dbReference type="EMBL" id="KAE9537868.1"/>
    </source>
</evidence>
<dbReference type="AlphaFoldDB" id="A0A6G0TS21"/>
<name>A0A6G0TS21_APHGL</name>
<sequence length="201" mass="23012">MKNYKVEQFLTDKFKSSMKNPAFLNLMIVNPKQGNPNINVKTLATRVHTTKSYHNMRWDVDVVIGRCDKGNRRMQEDRSRLLYTNTIIINLLPVIDTNCRTECSSIFFFIEVTLLQSKISPDGYTLDVANTEEIGCITDDIVLATKLEYSNIDLLSKIITSNINHLSSSSKPEIWRIGGDRNDGIKGKGRFFQNCRAMHIF</sequence>
<proteinExistence type="predicted"/>
<evidence type="ECO:0000313" key="2">
    <source>
        <dbReference type="Proteomes" id="UP000475862"/>
    </source>
</evidence>
<reference evidence="1 2" key="1">
    <citation type="submission" date="2019-08" db="EMBL/GenBank/DDBJ databases">
        <title>The genome of the soybean aphid Biotype 1, its phylome, world population structure and adaptation to the North American continent.</title>
        <authorList>
            <person name="Giordano R."/>
            <person name="Donthu R.K."/>
            <person name="Hernandez A.G."/>
            <person name="Wright C.L."/>
            <person name="Zimin A.V."/>
        </authorList>
    </citation>
    <scope>NUCLEOTIDE SEQUENCE [LARGE SCALE GENOMIC DNA]</scope>
    <source>
        <tissue evidence="1">Whole aphids</tissue>
    </source>
</reference>
<protein>
    <submittedName>
        <fullName evidence="1">Uncharacterized protein</fullName>
    </submittedName>
</protein>
<dbReference type="EMBL" id="VYZN01000017">
    <property type="protein sequence ID" value="KAE9537868.1"/>
    <property type="molecule type" value="Genomic_DNA"/>
</dbReference>
<gene>
    <name evidence="1" type="ORF">AGLY_005840</name>
</gene>
<keyword evidence="2" id="KW-1185">Reference proteome</keyword>
<organism evidence="1 2">
    <name type="scientific">Aphis glycines</name>
    <name type="common">Soybean aphid</name>
    <dbReference type="NCBI Taxonomy" id="307491"/>
    <lineage>
        <taxon>Eukaryota</taxon>
        <taxon>Metazoa</taxon>
        <taxon>Ecdysozoa</taxon>
        <taxon>Arthropoda</taxon>
        <taxon>Hexapoda</taxon>
        <taxon>Insecta</taxon>
        <taxon>Pterygota</taxon>
        <taxon>Neoptera</taxon>
        <taxon>Paraneoptera</taxon>
        <taxon>Hemiptera</taxon>
        <taxon>Sternorrhyncha</taxon>
        <taxon>Aphidomorpha</taxon>
        <taxon>Aphidoidea</taxon>
        <taxon>Aphididae</taxon>
        <taxon>Aphidini</taxon>
        <taxon>Aphis</taxon>
        <taxon>Aphis</taxon>
    </lineage>
</organism>
<dbReference type="Proteomes" id="UP000475862">
    <property type="component" value="Unassembled WGS sequence"/>
</dbReference>